<dbReference type="InterPro" id="IPR038765">
    <property type="entry name" value="Papain-like_cys_pep_sf"/>
</dbReference>
<name>A0A1Y2K1Q9_9PROT</name>
<evidence type="ECO:0000313" key="2">
    <source>
        <dbReference type="Proteomes" id="UP000194003"/>
    </source>
</evidence>
<accession>A0A1Y2K1Q9</accession>
<comment type="caution">
    <text evidence="1">The sequence shown here is derived from an EMBL/GenBank/DDBJ whole genome shotgun (WGS) entry which is preliminary data.</text>
</comment>
<protein>
    <recommendedName>
        <fullName evidence="3">Lipo-like protein</fullName>
    </recommendedName>
</protein>
<reference evidence="1 2" key="1">
    <citation type="journal article" date="2016" name="BMC Genomics">
        <title>Combined genomic and structural analyses of a cultured magnetotactic bacterium reveals its niche adaptation to a dynamic environment.</title>
        <authorList>
            <person name="Araujo A.C."/>
            <person name="Morillo V."/>
            <person name="Cypriano J."/>
            <person name="Teixeira L.C."/>
            <person name="Leao P."/>
            <person name="Lyra S."/>
            <person name="Almeida L.G."/>
            <person name="Bazylinski D.A."/>
            <person name="Vasconcellos A.T."/>
            <person name="Abreu F."/>
            <person name="Lins U."/>
        </authorList>
    </citation>
    <scope>NUCLEOTIDE SEQUENCE [LARGE SCALE GENOMIC DNA]</scope>
    <source>
        <strain evidence="1 2">IT-1</strain>
    </source>
</reference>
<dbReference type="STRING" id="1434232.MAIT1_00739"/>
<organism evidence="1 2">
    <name type="scientific">Magnetofaba australis IT-1</name>
    <dbReference type="NCBI Taxonomy" id="1434232"/>
    <lineage>
        <taxon>Bacteria</taxon>
        <taxon>Pseudomonadati</taxon>
        <taxon>Pseudomonadota</taxon>
        <taxon>Magnetococcia</taxon>
        <taxon>Magnetococcales</taxon>
        <taxon>Magnetococcaceae</taxon>
        <taxon>Magnetofaba</taxon>
    </lineage>
</organism>
<keyword evidence="2" id="KW-1185">Reference proteome</keyword>
<dbReference type="Proteomes" id="UP000194003">
    <property type="component" value="Unassembled WGS sequence"/>
</dbReference>
<proteinExistence type="predicted"/>
<dbReference type="SUPFAM" id="SSF54001">
    <property type="entry name" value="Cysteine proteinases"/>
    <property type="match status" value="1"/>
</dbReference>
<dbReference type="Gene3D" id="3.90.1720.10">
    <property type="entry name" value="endopeptidase domain like (from Nostoc punctiforme)"/>
    <property type="match status" value="1"/>
</dbReference>
<evidence type="ECO:0000313" key="1">
    <source>
        <dbReference type="EMBL" id="OSM00261.1"/>
    </source>
</evidence>
<dbReference type="Pfam" id="PF05708">
    <property type="entry name" value="Peptidase_C92"/>
    <property type="match status" value="1"/>
</dbReference>
<sequence length="328" mass="38161">MCNFDRLRSEVRPGDVLLAEGASRVGQVIKTITQSTWSHSALYIGRLRDIHNPQLRARVMDFFDGDEEEPLLVEALLGRGVVITPLETYRGQHLRISRPKGLLERDVHRVIAFAIRRLGADYDIRQILDLMRFLFPYSIIPGRWRSSLFSHRAGKAARTVCSTMLAEAFTSVRFPITPIIRPDANGKMRLFRRNERLVTPRDFDHSPYFEVVKYPLVEAAENYRDLPWDTEGWVCNEHNECYLPTPDVEAETGKSWNPLGWASNNMKRLARRRWIRAIRRLRHGYRAWLWRRSHALEDDPHAGLVRRIMAHHGGATLPPPSFHRREKS</sequence>
<dbReference type="EMBL" id="LVJN01000021">
    <property type="protein sequence ID" value="OSM00261.1"/>
    <property type="molecule type" value="Genomic_DNA"/>
</dbReference>
<evidence type="ECO:0008006" key="3">
    <source>
        <dbReference type="Google" id="ProtNLM"/>
    </source>
</evidence>
<dbReference type="AlphaFoldDB" id="A0A1Y2K1Q9"/>
<gene>
    <name evidence="1" type="ORF">MAIT1_00739</name>
</gene>
<dbReference type="InterPro" id="IPR024453">
    <property type="entry name" value="Peptidase_C92"/>
</dbReference>